<reference evidence="2 3" key="1">
    <citation type="submission" date="2024-12" db="EMBL/GenBank/DDBJ databases">
        <title>Pseudomonas species isolated from Lotus nodules promote plant growth.</title>
        <authorList>
            <person name="Yu Y.-H."/>
            <person name="Kurtenbach J."/>
            <person name="Crosbie D."/>
            <person name="Brachmann A."/>
            <person name="Marin M."/>
        </authorList>
    </citation>
    <scope>NUCLEOTIDE SEQUENCE [LARGE SCALE GENOMIC DNA]</scope>
    <source>
        <strain evidence="2 3">PLb12A</strain>
    </source>
</reference>
<organism evidence="2 3">
    <name type="scientific">Pseudomonas monachiensis</name>
    <dbReference type="NCBI Taxonomy" id="3060212"/>
    <lineage>
        <taxon>Bacteria</taxon>
        <taxon>Pseudomonadati</taxon>
        <taxon>Pseudomonadota</taxon>
        <taxon>Gammaproteobacteria</taxon>
        <taxon>Pseudomonadales</taxon>
        <taxon>Pseudomonadaceae</taxon>
        <taxon>Pseudomonas</taxon>
    </lineage>
</organism>
<dbReference type="Proteomes" id="UP001631987">
    <property type="component" value="Unassembled WGS sequence"/>
</dbReference>
<name>A0ABW9HC78_9PSED</name>
<dbReference type="Pfam" id="PF03435">
    <property type="entry name" value="Sacchrp_dh_NADP"/>
    <property type="match status" value="1"/>
</dbReference>
<evidence type="ECO:0000313" key="2">
    <source>
        <dbReference type="EMBL" id="MFM9519524.1"/>
    </source>
</evidence>
<gene>
    <name evidence="2" type="ORF">ACKKH4_20030</name>
</gene>
<feature type="domain" description="Saccharopine dehydrogenase NADP binding" evidence="1">
    <location>
        <begin position="6"/>
        <end position="118"/>
    </location>
</feature>
<keyword evidence="3" id="KW-1185">Reference proteome</keyword>
<dbReference type="PANTHER" id="PTHR43781:SF1">
    <property type="entry name" value="SACCHAROPINE DEHYDROGENASE"/>
    <property type="match status" value="1"/>
</dbReference>
<evidence type="ECO:0000259" key="1">
    <source>
        <dbReference type="Pfam" id="PF03435"/>
    </source>
</evidence>
<accession>A0ABW9HC78</accession>
<protein>
    <submittedName>
        <fullName evidence="2">Saccharopine dehydrogenase family protein</fullName>
    </submittedName>
</protein>
<dbReference type="SUPFAM" id="SSF51735">
    <property type="entry name" value="NAD(P)-binding Rossmann-fold domains"/>
    <property type="match status" value="1"/>
</dbReference>
<dbReference type="PANTHER" id="PTHR43781">
    <property type="entry name" value="SACCHAROPINE DEHYDROGENASE"/>
    <property type="match status" value="1"/>
</dbReference>
<dbReference type="InterPro" id="IPR036291">
    <property type="entry name" value="NAD(P)-bd_dom_sf"/>
</dbReference>
<dbReference type="Gene3D" id="3.40.50.720">
    <property type="entry name" value="NAD(P)-binding Rossmann-like Domain"/>
    <property type="match status" value="1"/>
</dbReference>
<sequence>MKNKLLIYGANGYSGELMCRAAAQRNLDVVIAARSDTRLRPLADELRIEYRVFALEDAVGALDDIAVVLNCAGPFSATARPLVEACLELGIHYVDIAGELSVFQMCHELDARAKAASILLCPGAGFDIVPTDCLAAGLKARMPDAQRIDLAFAFGTRPSAGSLKTLVEGIRLGGLIRRDHQLKKVANGYRIRRVPFKDRARWSVTIPWADVYTAGVSTGVPNGMVYTALPLGMGVFLRLTSAFSGLLATPTAQRWLKHLVDRFYRGGPSHTELDNHRTQFWGEAVATDGRKLTAVLSAPSVYRLTVEAGLAIAMHCLKGPVAGFHTPAMLMGNEFIQSLPGVEWEH</sequence>
<comment type="caution">
    <text evidence="2">The sequence shown here is derived from an EMBL/GenBank/DDBJ whole genome shotgun (WGS) entry which is preliminary data.</text>
</comment>
<dbReference type="EMBL" id="JBJVNW010000010">
    <property type="protein sequence ID" value="MFM9519524.1"/>
    <property type="molecule type" value="Genomic_DNA"/>
</dbReference>
<proteinExistence type="predicted"/>
<dbReference type="RefSeq" id="WP_409078999.1">
    <property type="nucleotide sequence ID" value="NZ_CP178857.1"/>
</dbReference>
<dbReference type="InterPro" id="IPR005097">
    <property type="entry name" value="Sacchrp_dh_NADP-bd"/>
</dbReference>
<evidence type="ECO:0000313" key="3">
    <source>
        <dbReference type="Proteomes" id="UP001631987"/>
    </source>
</evidence>